<dbReference type="Gene3D" id="1.20.870.10">
    <property type="entry name" value="Son of sevenless (SoS) protein Chain: S domain 1"/>
    <property type="match status" value="1"/>
</dbReference>
<evidence type="ECO:0000256" key="1">
    <source>
        <dbReference type="ARBA" id="ARBA00022658"/>
    </source>
</evidence>
<keyword evidence="8" id="KW-1185">Reference proteome</keyword>
<evidence type="ECO:0000259" key="5">
    <source>
        <dbReference type="PROSITE" id="PS50212"/>
    </source>
</evidence>
<proteinExistence type="predicted"/>
<dbReference type="CDD" id="cd06224">
    <property type="entry name" value="REM"/>
    <property type="match status" value="1"/>
</dbReference>
<feature type="region of interest" description="Disordered" evidence="3">
    <location>
        <begin position="181"/>
        <end position="282"/>
    </location>
</feature>
<feature type="domain" description="N-terminal Ras-GEF" evidence="5">
    <location>
        <begin position="549"/>
        <end position="679"/>
    </location>
</feature>
<feature type="domain" description="RBD" evidence="6">
    <location>
        <begin position="25"/>
        <end position="99"/>
    </location>
</feature>
<accession>A0A0L0HGN4</accession>
<dbReference type="InterPro" id="IPR008937">
    <property type="entry name" value="Ras-like_GEF"/>
</dbReference>
<dbReference type="GO" id="GO:0005886">
    <property type="term" value="C:plasma membrane"/>
    <property type="evidence" value="ECO:0007669"/>
    <property type="project" value="TreeGrafter"/>
</dbReference>
<dbReference type="AlphaFoldDB" id="A0A0L0HGN4"/>
<feature type="domain" description="Ras-GEF" evidence="4">
    <location>
        <begin position="710"/>
        <end position="941"/>
    </location>
</feature>
<dbReference type="GeneID" id="27687241"/>
<dbReference type="Pfam" id="PF02196">
    <property type="entry name" value="RBD"/>
    <property type="match status" value="1"/>
</dbReference>
<sequence>MTSLKHQESKASLLSQNDEASPLDYFLRVQLPNDMTTVIQVQGDMTMWEILCVISSKKQLTPSHHIAKMVYSDGKEEIADEARALNTYHGLERVILQKRAGETANPARMRQGRRASVVLNAPKPSAIRMSSQEFPKTVTDEAALALRLAAGKADTSLLARRGKTIKNVAMLFFNKKSATDMSGELGSLSSTPPESPRPPSGLSQSENNTSSLSLTMTDEDKAEKKPAGRFSTTSRLGVEAPSPIQSADSSLQSMDSDLDTLASYDGKKSPPNGTYPILPPLPNQSGNNLKAFSNDVSREAPKNLRRSVTSLGFNFMSGDACDRESLTNSSQSISIPDGKNNSAGAIDEPTLTSNLSSDMLSLSRADSLVAREPQAREKIRKRTISSPATSGSSGYSTLRRPVLRTNRQRSNTDVLSGIETAIEVPEGPMSADYALTLNTPTTPILADDPKRVVLKVSLPDLQSTTIMIQPDLTMETVLLNICQKRKLDFDHYTLDVPKEGVTVEMDRPLSYYIQEGINEVMVVRKEKTYSTMCVSEGGRDVMILQLIGGKLQVMAATPEKLIERLTDDAEKDPTFMDTLLLTYRSFIKPLEFFDQLVARFNSELPPDPSPEDVEYFNKMKVPTQRRVIAAFKWWVKHHYHDFGVDGSIKADLEDFVDQIRDYNDGEFASDAAELYRIMETQSEAYQEMFHNYKTVERRGKTIEGMVQEISVEDLSQQLCIHNFKLFHNIHPIEYLNQIWQKTNESSPSMIYFIERFDKESYWASTEILKEKDLKKRTSLLRKFILTAKMCQELSNFFTMFALIAGLNMPPIQRLKKTWEALPDKAKKAWAELEKVADPSRNMKNYRDLLNAATPPIVPFLPIYLKDLTFMNDGNESKIGTERQMINFDKLRMMGNRVKDISGLARVEYSFEPKPAIQNFLAKPPVEKSMTKLKEMSLECEK</sequence>
<dbReference type="CDD" id="cd00155">
    <property type="entry name" value="RasGEF"/>
    <property type="match status" value="1"/>
</dbReference>
<feature type="compositionally biased region" description="Polar residues" evidence="3">
    <location>
        <begin position="201"/>
        <end position="216"/>
    </location>
</feature>
<dbReference type="VEuPathDB" id="FungiDB:SPPG_03749"/>
<dbReference type="InterPro" id="IPR019804">
    <property type="entry name" value="Ras_G-nucl-exch_fac_CS"/>
</dbReference>
<dbReference type="SMART" id="SM00455">
    <property type="entry name" value="RBD"/>
    <property type="match status" value="2"/>
</dbReference>
<evidence type="ECO:0000256" key="2">
    <source>
        <dbReference type="PROSITE-ProRule" id="PRU00168"/>
    </source>
</evidence>
<feature type="compositionally biased region" description="Low complexity" evidence="3">
    <location>
        <begin position="385"/>
        <end position="397"/>
    </location>
</feature>
<dbReference type="InterPro" id="IPR000651">
    <property type="entry name" value="Ras-like_Gua-exchang_fac_N"/>
</dbReference>
<dbReference type="InterPro" id="IPR036964">
    <property type="entry name" value="RASGEF_cat_dom_sf"/>
</dbReference>
<dbReference type="Proteomes" id="UP000053201">
    <property type="component" value="Unassembled WGS sequence"/>
</dbReference>
<dbReference type="OrthoDB" id="546434at2759"/>
<dbReference type="InterPro" id="IPR003116">
    <property type="entry name" value="RBD_dom"/>
</dbReference>
<evidence type="ECO:0000259" key="4">
    <source>
        <dbReference type="PROSITE" id="PS50009"/>
    </source>
</evidence>
<name>A0A0L0HGN4_SPIPD</name>
<dbReference type="eggNOG" id="KOG3542">
    <property type="taxonomic scope" value="Eukaryota"/>
</dbReference>
<dbReference type="SMART" id="SM00229">
    <property type="entry name" value="RasGEFN"/>
    <property type="match status" value="1"/>
</dbReference>
<dbReference type="InParanoid" id="A0A0L0HGN4"/>
<dbReference type="GO" id="GO:0007265">
    <property type="term" value="P:Ras protein signal transduction"/>
    <property type="evidence" value="ECO:0007669"/>
    <property type="project" value="TreeGrafter"/>
</dbReference>
<dbReference type="OMA" id="FIDITRH"/>
<evidence type="ECO:0000256" key="3">
    <source>
        <dbReference type="SAM" id="MobiDB-lite"/>
    </source>
</evidence>
<dbReference type="SUPFAM" id="SSF48366">
    <property type="entry name" value="Ras GEF"/>
    <property type="match status" value="1"/>
</dbReference>
<dbReference type="InterPro" id="IPR001895">
    <property type="entry name" value="RASGEF_cat_dom"/>
</dbReference>
<dbReference type="STRING" id="645134.A0A0L0HGN4"/>
<evidence type="ECO:0000313" key="8">
    <source>
        <dbReference type="Proteomes" id="UP000053201"/>
    </source>
</evidence>
<evidence type="ECO:0000313" key="7">
    <source>
        <dbReference type="EMBL" id="KND00621.1"/>
    </source>
</evidence>
<dbReference type="SMART" id="SM00147">
    <property type="entry name" value="RasGEF"/>
    <property type="match status" value="1"/>
</dbReference>
<feature type="compositionally biased region" description="Polar residues" evidence="3">
    <location>
        <begin position="327"/>
        <end position="343"/>
    </location>
</feature>
<dbReference type="GO" id="GO:0005085">
    <property type="term" value="F:guanyl-nucleotide exchange factor activity"/>
    <property type="evidence" value="ECO:0007669"/>
    <property type="project" value="UniProtKB-KW"/>
</dbReference>
<reference evidence="7 8" key="1">
    <citation type="submission" date="2009-08" db="EMBL/GenBank/DDBJ databases">
        <title>The Genome Sequence of Spizellomyces punctatus strain DAOM BR117.</title>
        <authorList>
            <consortium name="The Broad Institute Genome Sequencing Platform"/>
            <person name="Russ C."/>
            <person name="Cuomo C."/>
            <person name="Shea T."/>
            <person name="Young S.K."/>
            <person name="Zeng Q."/>
            <person name="Koehrsen M."/>
            <person name="Haas B."/>
            <person name="Borodovsky M."/>
            <person name="Guigo R."/>
            <person name="Alvarado L."/>
            <person name="Berlin A."/>
            <person name="Bochicchio J."/>
            <person name="Borenstein D."/>
            <person name="Chapman S."/>
            <person name="Chen Z."/>
            <person name="Engels R."/>
            <person name="Freedman E."/>
            <person name="Gellesch M."/>
            <person name="Goldberg J."/>
            <person name="Griggs A."/>
            <person name="Gujja S."/>
            <person name="Heiman D."/>
            <person name="Hepburn T."/>
            <person name="Howarth C."/>
            <person name="Jen D."/>
            <person name="Larson L."/>
            <person name="Lewis B."/>
            <person name="Mehta T."/>
            <person name="Park D."/>
            <person name="Pearson M."/>
            <person name="Roberts A."/>
            <person name="Saif S."/>
            <person name="Shenoy N."/>
            <person name="Sisk P."/>
            <person name="Stolte C."/>
            <person name="Sykes S."/>
            <person name="Thomson T."/>
            <person name="Walk T."/>
            <person name="White J."/>
            <person name="Yandava C."/>
            <person name="Burger G."/>
            <person name="Gray M.W."/>
            <person name="Holland P.W.H."/>
            <person name="King N."/>
            <person name="Lang F.B.F."/>
            <person name="Roger A.J."/>
            <person name="Ruiz-Trillo I."/>
            <person name="Lander E."/>
            <person name="Nusbaum C."/>
        </authorList>
    </citation>
    <scope>NUCLEOTIDE SEQUENCE [LARGE SCALE GENOMIC DNA]</scope>
    <source>
        <strain evidence="7 8">DAOM BR117</strain>
    </source>
</reference>
<dbReference type="EMBL" id="KQ257455">
    <property type="protein sequence ID" value="KND00621.1"/>
    <property type="molecule type" value="Genomic_DNA"/>
</dbReference>
<dbReference type="PROSITE" id="PS50898">
    <property type="entry name" value="RBD"/>
    <property type="match status" value="2"/>
</dbReference>
<gene>
    <name evidence="7" type="ORF">SPPG_03749</name>
</gene>
<dbReference type="RefSeq" id="XP_016608660.1">
    <property type="nucleotide sequence ID" value="XM_016751998.1"/>
</dbReference>
<dbReference type="Gene3D" id="1.10.840.10">
    <property type="entry name" value="Ras guanine-nucleotide exchange factors catalytic domain"/>
    <property type="match status" value="1"/>
</dbReference>
<evidence type="ECO:0008006" key="9">
    <source>
        <dbReference type="Google" id="ProtNLM"/>
    </source>
</evidence>
<dbReference type="Pfam" id="PF00617">
    <property type="entry name" value="RasGEF"/>
    <property type="match status" value="1"/>
</dbReference>
<feature type="region of interest" description="Disordered" evidence="3">
    <location>
        <begin position="327"/>
        <end position="346"/>
    </location>
</feature>
<organism evidence="7 8">
    <name type="scientific">Spizellomyces punctatus (strain DAOM BR117)</name>
    <dbReference type="NCBI Taxonomy" id="645134"/>
    <lineage>
        <taxon>Eukaryota</taxon>
        <taxon>Fungi</taxon>
        <taxon>Fungi incertae sedis</taxon>
        <taxon>Chytridiomycota</taxon>
        <taxon>Chytridiomycota incertae sedis</taxon>
        <taxon>Chytridiomycetes</taxon>
        <taxon>Spizellomycetales</taxon>
        <taxon>Spizellomycetaceae</taxon>
        <taxon>Spizellomyces</taxon>
    </lineage>
</organism>
<dbReference type="PROSITE" id="PS50009">
    <property type="entry name" value="RASGEF_CAT"/>
    <property type="match status" value="1"/>
</dbReference>
<dbReference type="Gene3D" id="3.10.20.90">
    <property type="entry name" value="Phosphatidylinositol 3-kinase Catalytic Subunit, Chain A, domain 1"/>
    <property type="match status" value="1"/>
</dbReference>
<dbReference type="InterPro" id="IPR023578">
    <property type="entry name" value="Ras_GEF_dom_sf"/>
</dbReference>
<protein>
    <recommendedName>
        <fullName evidence="9">Ras-GEF domain-containing protein</fullName>
    </recommendedName>
</protein>
<dbReference type="PROSITE" id="PS00720">
    <property type="entry name" value="RASGEF"/>
    <property type="match status" value="1"/>
</dbReference>
<feature type="region of interest" description="Disordered" evidence="3">
    <location>
        <begin position="367"/>
        <end position="397"/>
    </location>
</feature>
<dbReference type="Pfam" id="PF00618">
    <property type="entry name" value="RasGEF_N"/>
    <property type="match status" value="1"/>
</dbReference>
<keyword evidence="1 2" id="KW-0344">Guanine-nucleotide releasing factor</keyword>
<feature type="compositionally biased region" description="Low complexity" evidence="3">
    <location>
        <begin position="245"/>
        <end position="255"/>
    </location>
</feature>
<dbReference type="PANTHER" id="PTHR23113">
    <property type="entry name" value="GUANINE NUCLEOTIDE EXCHANGE FACTOR"/>
    <property type="match status" value="1"/>
</dbReference>
<dbReference type="PANTHER" id="PTHR23113:SF356">
    <property type="entry name" value="FI05912P-RELATED"/>
    <property type="match status" value="1"/>
</dbReference>
<evidence type="ECO:0000259" key="6">
    <source>
        <dbReference type="PROSITE" id="PS50898"/>
    </source>
</evidence>
<feature type="domain" description="RBD" evidence="6">
    <location>
        <begin position="452"/>
        <end position="525"/>
    </location>
</feature>
<dbReference type="PROSITE" id="PS50212">
    <property type="entry name" value="RASGEF_NTER"/>
    <property type="match status" value="1"/>
</dbReference>